<evidence type="ECO:0000313" key="2">
    <source>
        <dbReference type="Proteomes" id="UP000277204"/>
    </source>
</evidence>
<keyword evidence="2" id="KW-1185">Reference proteome</keyword>
<protein>
    <submittedName>
        <fullName evidence="1">Uncharacterized protein</fullName>
    </submittedName>
</protein>
<sequence length="83" mass="9361">MQFGNFHNFFEFNMLFGCRNATLALPILAFTASDPPCSSTMPPWYVKNSTYSKVSPSSVIGSIDVLRVVFEDPDFSFVYVEAY</sequence>
<gene>
    <name evidence="1" type="ORF">SMRZ_LOCUS21819</name>
</gene>
<accession>A0A183N0J4</accession>
<organism evidence="1 2">
    <name type="scientific">Schistosoma margrebowiei</name>
    <dbReference type="NCBI Taxonomy" id="48269"/>
    <lineage>
        <taxon>Eukaryota</taxon>
        <taxon>Metazoa</taxon>
        <taxon>Spiralia</taxon>
        <taxon>Lophotrochozoa</taxon>
        <taxon>Platyhelminthes</taxon>
        <taxon>Trematoda</taxon>
        <taxon>Digenea</taxon>
        <taxon>Strigeidida</taxon>
        <taxon>Schistosomatoidea</taxon>
        <taxon>Schistosomatidae</taxon>
        <taxon>Schistosoma</taxon>
    </lineage>
</organism>
<dbReference type="Proteomes" id="UP000277204">
    <property type="component" value="Unassembled WGS sequence"/>
</dbReference>
<proteinExistence type="predicted"/>
<evidence type="ECO:0000313" key="1">
    <source>
        <dbReference type="EMBL" id="VDP40898.1"/>
    </source>
</evidence>
<reference evidence="1 2" key="1">
    <citation type="submission" date="2018-11" db="EMBL/GenBank/DDBJ databases">
        <authorList>
            <consortium name="Pathogen Informatics"/>
        </authorList>
    </citation>
    <scope>NUCLEOTIDE SEQUENCE [LARGE SCALE GENOMIC DNA]</scope>
    <source>
        <strain evidence="1 2">Zambia</strain>
    </source>
</reference>
<dbReference type="EMBL" id="UZAI01018876">
    <property type="protein sequence ID" value="VDP40898.1"/>
    <property type="molecule type" value="Genomic_DNA"/>
</dbReference>
<name>A0A183N0J4_9TREM</name>
<dbReference type="AlphaFoldDB" id="A0A183N0J4"/>